<dbReference type="Gene3D" id="1.20.144.10">
    <property type="entry name" value="Phosphatidic acid phosphatase type 2/haloperoxidase"/>
    <property type="match status" value="1"/>
</dbReference>
<feature type="domain" description="Phosphatidic acid phosphatase type 2/haloperoxidase" evidence="2">
    <location>
        <begin position="187"/>
        <end position="326"/>
    </location>
</feature>
<dbReference type="InterPro" id="IPR013425">
    <property type="entry name" value="Autotrns_rpt"/>
</dbReference>
<dbReference type="InterPro" id="IPR011050">
    <property type="entry name" value="Pectin_lyase_fold/virulence"/>
</dbReference>
<accession>A0A8I0P985</accession>
<dbReference type="SMART" id="SM00014">
    <property type="entry name" value="acidPPc"/>
    <property type="match status" value="1"/>
</dbReference>
<dbReference type="InterPro" id="IPR006311">
    <property type="entry name" value="TAT_signal"/>
</dbReference>
<dbReference type="Pfam" id="PF12951">
    <property type="entry name" value="PATR"/>
    <property type="match status" value="1"/>
</dbReference>
<evidence type="ECO:0000256" key="1">
    <source>
        <dbReference type="ARBA" id="ARBA00022729"/>
    </source>
</evidence>
<dbReference type="Proteomes" id="UP000629287">
    <property type="component" value="Unassembled WGS sequence"/>
</dbReference>
<name>A0A8I0P985_9ACTN</name>
<reference evidence="3 4" key="1">
    <citation type="submission" date="2020-10" db="EMBL/GenBank/DDBJ databases">
        <title>Sequencing the genomes of 1000 actinobacteria strains.</title>
        <authorList>
            <person name="Klenk H.-P."/>
        </authorList>
    </citation>
    <scope>NUCLEOTIDE SEQUENCE [LARGE SCALE GENOMIC DNA]</scope>
    <source>
        <strain evidence="3 4">DSM 41803</strain>
    </source>
</reference>
<evidence type="ECO:0000313" key="3">
    <source>
        <dbReference type="EMBL" id="MBE1602171.1"/>
    </source>
</evidence>
<evidence type="ECO:0000259" key="2">
    <source>
        <dbReference type="SMART" id="SM00014"/>
    </source>
</evidence>
<dbReference type="SUPFAM" id="SSF51126">
    <property type="entry name" value="Pectin lyase-like"/>
    <property type="match status" value="1"/>
</dbReference>
<dbReference type="AlphaFoldDB" id="A0A8I0P985"/>
<protein>
    <submittedName>
        <fullName evidence="3">Autotransporter-associated beta strand protein</fullName>
    </submittedName>
</protein>
<dbReference type="SUPFAM" id="SSF48317">
    <property type="entry name" value="Acid phosphatase/Vanadium-dependent haloperoxidase"/>
    <property type="match status" value="1"/>
</dbReference>
<dbReference type="Pfam" id="PF01569">
    <property type="entry name" value="PAP2"/>
    <property type="match status" value="1"/>
</dbReference>
<dbReference type="EMBL" id="JADBGF010000001">
    <property type="protein sequence ID" value="MBE1602171.1"/>
    <property type="molecule type" value="Genomic_DNA"/>
</dbReference>
<dbReference type="PROSITE" id="PS51318">
    <property type="entry name" value="TAT"/>
    <property type="match status" value="1"/>
</dbReference>
<organism evidence="3 4">
    <name type="scientific">Streptomyces stelliscabiei</name>
    <dbReference type="NCBI Taxonomy" id="146820"/>
    <lineage>
        <taxon>Bacteria</taxon>
        <taxon>Bacillati</taxon>
        <taxon>Actinomycetota</taxon>
        <taxon>Actinomycetes</taxon>
        <taxon>Kitasatosporales</taxon>
        <taxon>Streptomycetaceae</taxon>
        <taxon>Streptomyces</taxon>
    </lineage>
</organism>
<dbReference type="InterPro" id="IPR036938">
    <property type="entry name" value="PAP2/HPO_sf"/>
</dbReference>
<dbReference type="GeneID" id="86832758"/>
<dbReference type="InterPro" id="IPR000326">
    <property type="entry name" value="PAP2/HPO"/>
</dbReference>
<comment type="caution">
    <text evidence="3">The sequence shown here is derived from an EMBL/GenBank/DDBJ whole genome shotgun (WGS) entry which is preliminary data.</text>
</comment>
<dbReference type="NCBIfam" id="TIGR02601">
    <property type="entry name" value="autotrns_rpt"/>
    <property type="match status" value="1"/>
</dbReference>
<keyword evidence="4" id="KW-1185">Reference proteome</keyword>
<dbReference type="OrthoDB" id="9805301at2"/>
<dbReference type="RefSeq" id="WP_046918583.1">
    <property type="nucleotide sequence ID" value="NZ_JADBGF010000001.1"/>
</dbReference>
<sequence length="634" mass="67312">MPSSAGHHSLDRRVFLRNSLGVSAGLIAAPTLTSLWQAPEAKAATAFAAFVDDYSTNTTANQSAETNAVVRALGGFAEIWKTGGAWNTGTPLLPEILRDNMRYCARLTGRRTEAQAREAFVYDRQHQSYAMIGGLGPLADLYRTGAKAVTSITAAPDGIPATKINDAIPAGAPAGSALGAGSYDSDLGLVAKLVDTVRGDFTSSNPAKFTFQYPRPWRMNEDSEVVDTGEKDALGFPVYDSDVVVVTQLLRQRSEVPAEDGGFPSGHTNAFHLAALAYAYAVPERFQEIITRAFELSHTRIMSGMHSTVDVMGGRIMATALAAAVLHKPENTALKAAARKQAAEYFQARTGTTADTLFAYAHSDAGDRYADRGANASLVEPKLTYVLRRRGDSVGMTVPKGAEVLLETRLPYLDAAQRREVLRTTALPSGYVLLDGWEQWGRLNLFAAADGYGAFDTDVTVTLDAALGGFAAADAWRNDIDGKGGLVKRGSGTLTLTGTNRYKGDTVVEAGVLAAGSEEALGRGDVRVKGGTLATGGHSVRVRGDYTQAGVLDVTLDRGTGPALDVDRRAVLERGSRLVVRFDAAQAPRSGDTVAVIGARSVQGRFAEVSVAVEGWTAEQVFTAHGVSVHLRKK</sequence>
<evidence type="ECO:0000313" key="4">
    <source>
        <dbReference type="Proteomes" id="UP000629287"/>
    </source>
</evidence>
<proteinExistence type="predicted"/>
<gene>
    <name evidence="3" type="ORF">H4687_008300</name>
</gene>
<keyword evidence="1" id="KW-0732">Signal</keyword>